<evidence type="ECO:0000256" key="3">
    <source>
        <dbReference type="ARBA" id="ARBA00022692"/>
    </source>
</evidence>
<dbReference type="CDD" id="cd17416">
    <property type="entry name" value="MFS_NPF1_2"/>
    <property type="match status" value="1"/>
</dbReference>
<dbReference type="Pfam" id="PF00854">
    <property type="entry name" value="PTR2"/>
    <property type="match status" value="1"/>
</dbReference>
<evidence type="ECO:0000256" key="5">
    <source>
        <dbReference type="ARBA" id="ARBA00023136"/>
    </source>
</evidence>
<reference evidence="8" key="1">
    <citation type="submission" date="2015-03" db="EMBL/GenBank/DDBJ databases">
        <title>Identification of Iridoid Glucoside Transporters in Catharanthus roseus.</title>
        <authorList>
            <person name="Pollier J."/>
            <person name="Goossens A."/>
        </authorList>
    </citation>
    <scope>NUCLEOTIDE SEQUENCE</scope>
</reference>
<dbReference type="InterPro" id="IPR000109">
    <property type="entry name" value="POT_fam"/>
</dbReference>
<organism evidence="8">
    <name type="scientific">Catharanthus roseus</name>
    <name type="common">Madagascar periwinkle</name>
    <name type="synonym">Vinca rosea</name>
    <dbReference type="NCBI Taxonomy" id="4058"/>
    <lineage>
        <taxon>Eukaryota</taxon>
        <taxon>Viridiplantae</taxon>
        <taxon>Streptophyta</taxon>
        <taxon>Embryophyta</taxon>
        <taxon>Tracheophyta</taxon>
        <taxon>Spermatophyta</taxon>
        <taxon>Magnoliopsida</taxon>
        <taxon>eudicotyledons</taxon>
        <taxon>Gunneridae</taxon>
        <taxon>Pentapetalae</taxon>
        <taxon>asterids</taxon>
        <taxon>lamiids</taxon>
        <taxon>Gentianales</taxon>
        <taxon>Apocynaceae</taxon>
        <taxon>Rauvolfioideae</taxon>
        <taxon>Vinceae</taxon>
        <taxon>Catharanthinae</taxon>
        <taxon>Catharanthus</taxon>
    </lineage>
</organism>
<comment type="similarity">
    <text evidence="2">Belongs to the major facilitator superfamily. Proton-dependent oligopeptide transporter (POT/PTR) (TC 2.A.17) family.</text>
</comment>
<keyword evidence="4 7" id="KW-1133">Transmembrane helix</keyword>
<evidence type="ECO:0000256" key="4">
    <source>
        <dbReference type="ARBA" id="ARBA00022989"/>
    </source>
</evidence>
<proteinExistence type="evidence at transcript level"/>
<comment type="subcellular location">
    <subcellularLocation>
        <location evidence="1">Membrane</location>
        <topology evidence="1">Multi-pass membrane protein</topology>
    </subcellularLocation>
</comment>
<protein>
    <submittedName>
        <fullName evidence="8">NRT1/PTR family protein 2.6</fullName>
    </submittedName>
</protein>
<sequence length="593" mass="65676">MEKNEKLVPNGTKEDGKVAAKNEPNYRGIKAMPFVLGNETCEKLGTIGTSSNLSVYLSTVFHMNTMSANNVINIFNGTCYLGSLVGAFLCDTYFGRYKTLGLGSVASFLGMLMLTLTAAISTLHPTNCDNSGDCKGPSAGQMAFLVGGFVLMVIGASGIRPCNLAFGADQFNPNTESGRRGINSFFNWYYFTYTFAVMVSATIIVYVQSDISWSIGFAIPTSLMFLSCALFFAGTWLYVKVLPQGSPMTSLVQVIVVSVKKRRLKLPGEPSLLFNHIPSNAINSKLPRTNNFRFLDKAAILTPEDKVNPDGSAANKWKLCSIQQVEEVKCVLRVLPIWIAGVIFQISVTQQSNYVPFQAFQSDRHLIKGNKFQIPAGTYNVFSMLALTIWLPIYDRIIIPLLRRWTKKEDGITLLQRMGVGIVLSILSMLVSALVESRRRNLALTRPTLGIQEGQGSISSMSALWFVPQLALMGLAEGFTFIGENELFYKEFPENMRSIAASLVLCGVAVASYLTSFIAEIVHKTTRSGTRDWLAQDLNKARLDYFFYMVAVLEALNLVYFLVCAKWYRYKGTGDLGKLEVAMEKLETEKHLV</sequence>
<name>A0A1C8DTZ5_CATRO</name>
<keyword evidence="5 7" id="KW-0472">Membrane</keyword>
<dbReference type="InterPro" id="IPR036259">
    <property type="entry name" value="MFS_trans_sf"/>
</dbReference>
<dbReference type="SUPFAM" id="SSF103473">
    <property type="entry name" value="MFS general substrate transporter"/>
    <property type="match status" value="1"/>
</dbReference>
<feature type="transmembrane region" description="Helical" evidence="7">
    <location>
        <begin position="374"/>
        <end position="394"/>
    </location>
</feature>
<accession>A0A1C8DTZ5</accession>
<feature type="transmembrane region" description="Helical" evidence="7">
    <location>
        <begin position="414"/>
        <end position="435"/>
    </location>
</feature>
<feature type="transmembrane region" description="Helical" evidence="7">
    <location>
        <begin position="499"/>
        <end position="522"/>
    </location>
</feature>
<evidence type="ECO:0000256" key="1">
    <source>
        <dbReference type="ARBA" id="ARBA00004141"/>
    </source>
</evidence>
<dbReference type="GO" id="GO:0016020">
    <property type="term" value="C:membrane"/>
    <property type="evidence" value="ECO:0007669"/>
    <property type="project" value="UniProtKB-SubCell"/>
</dbReference>
<evidence type="ECO:0000256" key="7">
    <source>
        <dbReference type="SAM" id="Phobius"/>
    </source>
</evidence>
<dbReference type="AlphaFoldDB" id="A0A1C8DTZ5"/>
<comment type="similarity">
    <text evidence="6">Belongs to the major facilitator superfamily. Phosphate:H(+) symporter (TC 2.A.1.9) family.</text>
</comment>
<dbReference type="OrthoDB" id="8904098at2759"/>
<dbReference type="EMBL" id="KR054380">
    <property type="protein sequence ID" value="ALE20041.1"/>
    <property type="molecule type" value="mRNA"/>
</dbReference>
<evidence type="ECO:0000256" key="2">
    <source>
        <dbReference type="ARBA" id="ARBA00005982"/>
    </source>
</evidence>
<feature type="transmembrane region" description="Helical" evidence="7">
    <location>
        <begin position="543"/>
        <end position="563"/>
    </location>
</feature>
<feature type="transmembrane region" description="Helical" evidence="7">
    <location>
        <begin position="102"/>
        <end position="123"/>
    </location>
</feature>
<feature type="transmembrane region" description="Helical" evidence="7">
    <location>
        <begin position="143"/>
        <end position="166"/>
    </location>
</feature>
<dbReference type="Gene3D" id="1.20.1250.20">
    <property type="entry name" value="MFS general substrate transporter like domains"/>
    <property type="match status" value="1"/>
</dbReference>
<feature type="transmembrane region" description="Helical" evidence="7">
    <location>
        <begin position="213"/>
        <end position="239"/>
    </location>
</feature>
<keyword evidence="3 7" id="KW-0812">Transmembrane</keyword>
<dbReference type="PANTHER" id="PTHR11654">
    <property type="entry name" value="OLIGOPEPTIDE TRANSPORTER-RELATED"/>
    <property type="match status" value="1"/>
</dbReference>
<evidence type="ECO:0000256" key="6">
    <source>
        <dbReference type="ARBA" id="ARBA00044504"/>
    </source>
</evidence>
<evidence type="ECO:0000313" key="8">
    <source>
        <dbReference type="EMBL" id="ALE20041.1"/>
    </source>
</evidence>
<gene>
    <name evidence="8" type="primary">NPF2.6</name>
</gene>
<feature type="transmembrane region" description="Helical" evidence="7">
    <location>
        <begin position="71"/>
        <end position="90"/>
    </location>
</feature>
<dbReference type="GO" id="GO:0022857">
    <property type="term" value="F:transmembrane transporter activity"/>
    <property type="evidence" value="ECO:0007669"/>
    <property type="project" value="InterPro"/>
</dbReference>
<feature type="transmembrane region" description="Helical" evidence="7">
    <location>
        <begin position="187"/>
        <end position="207"/>
    </location>
</feature>